<dbReference type="PATRIC" id="fig|81035.3.peg.5163"/>
<accession>A0A0N0GDV1</accession>
<protein>
    <submittedName>
        <fullName evidence="2">TaxC</fullName>
    </submittedName>
</protein>
<evidence type="ECO:0000313" key="2">
    <source>
        <dbReference type="EMBL" id="KPC27209.1"/>
    </source>
</evidence>
<comment type="caution">
    <text evidence="2">The sequence shown here is derived from an EMBL/GenBank/DDBJ whole genome shotgun (WGS) entry which is preliminary data.</text>
</comment>
<dbReference type="Proteomes" id="UP000037891">
    <property type="component" value="Unassembled WGS sequence"/>
</dbReference>
<evidence type="ECO:0000313" key="3">
    <source>
        <dbReference type="Proteomes" id="UP000037891"/>
    </source>
</evidence>
<proteinExistence type="predicted"/>
<name>A0A0N0GDV1_PSESX</name>
<dbReference type="NCBIfam" id="NF041450">
    <property type="entry name" value="MobP1"/>
    <property type="match status" value="1"/>
</dbReference>
<gene>
    <name evidence="2" type="ORF">ABJ99_4834</name>
</gene>
<reference evidence="2 3" key="2">
    <citation type="submission" date="2015-10" db="EMBL/GenBank/DDBJ databases">
        <title>Comparative genomics and high-throughput reverse genetic screens identify a new phytobacterial MAMP and an Arabidopsis receptor required for immune elicitation.</title>
        <authorList>
            <person name="Mott G.A."/>
            <person name="Thakur S."/>
            <person name="Wang P.W."/>
            <person name="Desveaux D."/>
            <person name="Guttman D.S."/>
        </authorList>
    </citation>
    <scope>NUCLEOTIDE SEQUENCE [LARGE SCALE GENOMIC DNA]</scope>
    <source>
        <strain evidence="2 3">0788_9</strain>
    </source>
</reference>
<dbReference type="RefSeq" id="WP_054087113.1">
    <property type="nucleotide sequence ID" value="NZ_LGLN01000069.1"/>
</dbReference>
<organism evidence="2 3">
    <name type="scientific">Pseudomonas syringae pv. cilantro</name>
    <dbReference type="NCBI Taxonomy" id="81035"/>
    <lineage>
        <taxon>Bacteria</taxon>
        <taxon>Pseudomonadati</taxon>
        <taxon>Pseudomonadota</taxon>
        <taxon>Gammaproteobacteria</taxon>
        <taxon>Pseudomonadales</taxon>
        <taxon>Pseudomonadaceae</taxon>
        <taxon>Pseudomonas</taxon>
        <taxon>Pseudomonas syringae</taxon>
    </lineage>
</organism>
<feature type="domain" description="MobA/VirD2-like nuclease" evidence="1">
    <location>
        <begin position="116"/>
        <end position="198"/>
    </location>
</feature>
<dbReference type="EMBL" id="LGLN01000069">
    <property type="protein sequence ID" value="KPC27209.1"/>
    <property type="molecule type" value="Genomic_DNA"/>
</dbReference>
<evidence type="ECO:0000259" key="1">
    <source>
        <dbReference type="Pfam" id="PF03432"/>
    </source>
</evidence>
<dbReference type="InterPro" id="IPR048178">
    <property type="entry name" value="MobP1_relaxase-like"/>
</dbReference>
<dbReference type="InterPro" id="IPR005094">
    <property type="entry name" value="Endonuclease_MobA/VirD2"/>
</dbReference>
<sequence>MGVHVEKEWRVKRARADKASKSAFAFKVNQHKKNNGKSTGAIRQLPSKEMMVKITGSASTASGIKNAIDYMSHDGELSLYDDEGNEWNGSEGLSELKDNMIHSGTIAPTAKANEDADKLIKQTHNIVFSPPPSEKVSREELFDTVRETLKEKYPDNAFVMAYHDNTEKPHVHVVLKISDKNGQRMDIKKQDLRQLRTTMSLKLQGLGYNVKATHKRDFALKDHLKHGPERTRNLYEVVEFGSASYQFDKKNKRSNYITYKTLNGKKEVTVWGKTLLEEIEREKVEVGHVIKLKKEGAVAVEVPSYDKNGEVQGYKTVKRNEWKIENTSIEGPDRTVTMAEKLEKADKKINLHTPERQKKQMKEKLQFTEVKEQVLRPKIKLGPRLKF</sequence>
<dbReference type="Pfam" id="PF03432">
    <property type="entry name" value="Relaxase"/>
    <property type="match status" value="1"/>
</dbReference>
<reference evidence="2 3" key="1">
    <citation type="submission" date="2015-07" db="EMBL/GenBank/DDBJ databases">
        <authorList>
            <person name="Noorani M."/>
        </authorList>
    </citation>
    <scope>NUCLEOTIDE SEQUENCE [LARGE SCALE GENOMIC DNA]</scope>
    <source>
        <strain evidence="2 3">0788_9</strain>
    </source>
</reference>
<dbReference type="AlphaFoldDB" id="A0A0N0GDV1"/>